<feature type="site" description="Deprotonates C-terminal active site Cys" evidence="9">
    <location>
        <position position="31"/>
    </location>
</feature>
<evidence type="ECO:0000256" key="2">
    <source>
        <dbReference type="ARBA" id="ARBA00020570"/>
    </source>
</evidence>
<feature type="site" description="Contributes to redox potential value" evidence="9">
    <location>
        <position position="39"/>
    </location>
</feature>
<gene>
    <name evidence="12" type="primary">trxA</name>
    <name evidence="12" type="ORF">GQR93_02610</name>
</gene>
<evidence type="ECO:0000256" key="6">
    <source>
        <dbReference type="ARBA" id="ARBA00023284"/>
    </source>
</evidence>
<keyword evidence="6 10" id="KW-0676">Redox-active center</keyword>
<dbReference type="PANTHER" id="PTHR45663:SF11">
    <property type="entry name" value="GEO12009P1"/>
    <property type="match status" value="1"/>
</dbReference>
<feature type="disulfide bond" description="Redox-active" evidence="10">
    <location>
        <begin position="37"/>
        <end position="40"/>
    </location>
</feature>
<evidence type="ECO:0000256" key="5">
    <source>
        <dbReference type="ARBA" id="ARBA00023157"/>
    </source>
</evidence>
<evidence type="ECO:0000256" key="8">
    <source>
        <dbReference type="PIRNR" id="PIRNR000077"/>
    </source>
</evidence>
<dbReference type="PROSITE" id="PS51352">
    <property type="entry name" value="THIOREDOXIN_2"/>
    <property type="match status" value="1"/>
</dbReference>
<proteinExistence type="inferred from homology"/>
<protein>
    <recommendedName>
        <fullName evidence="2 7">Thioredoxin</fullName>
    </recommendedName>
</protein>
<accession>A0A6P1E600</accession>
<dbReference type="InterPro" id="IPR013766">
    <property type="entry name" value="Thioredoxin_domain"/>
</dbReference>
<evidence type="ECO:0000256" key="1">
    <source>
        <dbReference type="ARBA" id="ARBA00008987"/>
    </source>
</evidence>
<dbReference type="PRINTS" id="PR00421">
    <property type="entry name" value="THIOREDOXIN"/>
</dbReference>
<dbReference type="CDD" id="cd02947">
    <property type="entry name" value="TRX_family"/>
    <property type="match status" value="1"/>
</dbReference>
<feature type="active site" description="Nucleophile" evidence="9">
    <location>
        <position position="37"/>
    </location>
</feature>
<dbReference type="GO" id="GO:0005829">
    <property type="term" value="C:cytosol"/>
    <property type="evidence" value="ECO:0007669"/>
    <property type="project" value="TreeGrafter"/>
</dbReference>
<dbReference type="EMBL" id="CP047121">
    <property type="protein sequence ID" value="QHB51192.1"/>
    <property type="molecule type" value="Genomic_DNA"/>
</dbReference>
<evidence type="ECO:0000313" key="13">
    <source>
        <dbReference type="Proteomes" id="UP000465035"/>
    </source>
</evidence>
<evidence type="ECO:0000313" key="12">
    <source>
        <dbReference type="EMBL" id="QHB51192.1"/>
    </source>
</evidence>
<dbReference type="GO" id="GO:0015035">
    <property type="term" value="F:protein-disulfide reductase activity"/>
    <property type="evidence" value="ECO:0007669"/>
    <property type="project" value="UniProtKB-UniRule"/>
</dbReference>
<dbReference type="AlphaFoldDB" id="A0A6P1E600"/>
<dbReference type="InterPro" id="IPR005746">
    <property type="entry name" value="Thioredoxin"/>
</dbReference>
<sequence>MYERIERNLMSVEITKNNLQSETNNKLTVIDFWAPWCGPCKILDPILADLEKEYGDQIHFGRMNVDGNQDVAEQYHVLSVPSLVIFKDGKATEKVSGVYPKEKLANYFNKKIKEQCAEQSD</sequence>
<dbReference type="Proteomes" id="UP000465035">
    <property type="component" value="Chromosome"/>
</dbReference>
<comment type="similarity">
    <text evidence="1 8">Belongs to the thioredoxin family.</text>
</comment>
<keyword evidence="5 10" id="KW-1015">Disulfide bond</keyword>
<evidence type="ECO:0000256" key="4">
    <source>
        <dbReference type="ARBA" id="ARBA00022982"/>
    </source>
</evidence>
<evidence type="ECO:0000256" key="3">
    <source>
        <dbReference type="ARBA" id="ARBA00022448"/>
    </source>
</evidence>
<keyword evidence="4" id="KW-0249">Electron transport</keyword>
<evidence type="ECO:0000256" key="7">
    <source>
        <dbReference type="NCBIfam" id="TIGR01068"/>
    </source>
</evidence>
<dbReference type="SUPFAM" id="SSF52833">
    <property type="entry name" value="Thioredoxin-like"/>
    <property type="match status" value="1"/>
</dbReference>
<feature type="domain" description="Thioredoxin" evidence="11">
    <location>
        <begin position="1"/>
        <end position="113"/>
    </location>
</feature>
<keyword evidence="3" id="KW-0813">Transport</keyword>
<dbReference type="InterPro" id="IPR036249">
    <property type="entry name" value="Thioredoxin-like_sf"/>
</dbReference>
<feature type="active site" description="Nucleophile" evidence="9">
    <location>
        <position position="40"/>
    </location>
</feature>
<name>A0A6P1E600_LENHI</name>
<dbReference type="Pfam" id="PF00085">
    <property type="entry name" value="Thioredoxin"/>
    <property type="match status" value="1"/>
</dbReference>
<dbReference type="GO" id="GO:0045454">
    <property type="term" value="P:cell redox homeostasis"/>
    <property type="evidence" value="ECO:0007669"/>
    <property type="project" value="TreeGrafter"/>
</dbReference>
<dbReference type="FunFam" id="3.40.30.10:FF:000001">
    <property type="entry name" value="Thioredoxin"/>
    <property type="match status" value="1"/>
</dbReference>
<reference evidence="12 13" key="1">
    <citation type="submission" date="2019-12" db="EMBL/GenBank/DDBJ databases">
        <title>Lactobacillus hilgardii FLUB.</title>
        <authorList>
            <person name="Gustaw K."/>
        </authorList>
    </citation>
    <scope>NUCLEOTIDE SEQUENCE [LARGE SCALE GENOMIC DNA]</scope>
    <source>
        <strain evidence="12 13">FLUB</strain>
    </source>
</reference>
<dbReference type="NCBIfam" id="TIGR01068">
    <property type="entry name" value="thioredoxin"/>
    <property type="match status" value="1"/>
</dbReference>
<evidence type="ECO:0000256" key="9">
    <source>
        <dbReference type="PIRSR" id="PIRSR000077-1"/>
    </source>
</evidence>
<dbReference type="Gene3D" id="3.40.30.10">
    <property type="entry name" value="Glutaredoxin"/>
    <property type="match status" value="1"/>
</dbReference>
<dbReference type="PROSITE" id="PS00194">
    <property type="entry name" value="THIOREDOXIN_1"/>
    <property type="match status" value="1"/>
</dbReference>
<dbReference type="PANTHER" id="PTHR45663">
    <property type="entry name" value="GEO12009P1"/>
    <property type="match status" value="1"/>
</dbReference>
<evidence type="ECO:0000256" key="10">
    <source>
        <dbReference type="PIRSR" id="PIRSR000077-4"/>
    </source>
</evidence>
<evidence type="ECO:0000259" key="11">
    <source>
        <dbReference type="PROSITE" id="PS51352"/>
    </source>
</evidence>
<dbReference type="InterPro" id="IPR017937">
    <property type="entry name" value="Thioredoxin_CS"/>
</dbReference>
<dbReference type="PIRSF" id="PIRSF000077">
    <property type="entry name" value="Thioredoxin"/>
    <property type="match status" value="1"/>
</dbReference>
<feature type="site" description="Contributes to redox potential value" evidence="9">
    <location>
        <position position="38"/>
    </location>
</feature>
<organism evidence="12 13">
    <name type="scientific">Lentilactobacillus hilgardii</name>
    <name type="common">Lactobacillus hilgardii</name>
    <dbReference type="NCBI Taxonomy" id="1588"/>
    <lineage>
        <taxon>Bacteria</taxon>
        <taxon>Bacillati</taxon>
        <taxon>Bacillota</taxon>
        <taxon>Bacilli</taxon>
        <taxon>Lactobacillales</taxon>
        <taxon>Lactobacillaceae</taxon>
        <taxon>Lentilactobacillus</taxon>
    </lineage>
</organism>